<organism evidence="1 2">
    <name type="scientific">Rhynchophorus ferrugineus</name>
    <name type="common">Red palm weevil</name>
    <name type="synonym">Curculio ferrugineus</name>
    <dbReference type="NCBI Taxonomy" id="354439"/>
    <lineage>
        <taxon>Eukaryota</taxon>
        <taxon>Metazoa</taxon>
        <taxon>Ecdysozoa</taxon>
        <taxon>Arthropoda</taxon>
        <taxon>Hexapoda</taxon>
        <taxon>Insecta</taxon>
        <taxon>Pterygota</taxon>
        <taxon>Neoptera</taxon>
        <taxon>Endopterygota</taxon>
        <taxon>Coleoptera</taxon>
        <taxon>Polyphaga</taxon>
        <taxon>Cucujiformia</taxon>
        <taxon>Curculionidae</taxon>
        <taxon>Dryophthorinae</taxon>
        <taxon>Rhynchophorus</taxon>
    </lineage>
</organism>
<dbReference type="AlphaFoldDB" id="A0A834INP9"/>
<dbReference type="Proteomes" id="UP000625711">
    <property type="component" value="Unassembled WGS sequence"/>
</dbReference>
<comment type="caution">
    <text evidence="1">The sequence shown here is derived from an EMBL/GenBank/DDBJ whole genome shotgun (WGS) entry which is preliminary data.</text>
</comment>
<evidence type="ECO:0000313" key="2">
    <source>
        <dbReference type="Proteomes" id="UP000625711"/>
    </source>
</evidence>
<name>A0A834INP9_RHYFE</name>
<accession>A0A834INP9</accession>
<dbReference type="EMBL" id="JAACXV010000121">
    <property type="protein sequence ID" value="KAF7283294.1"/>
    <property type="molecule type" value="Genomic_DNA"/>
</dbReference>
<sequence>MFILAAADVLSLLTSSTPVLIGKIFVIIQLGKGRGGALAAPIFWDDLVEYFRFALCDDYSLNSNWSVKFLLTGTITLNKAIKEELKMLVNEKTTEFLLDGLC</sequence>
<gene>
    <name evidence="1" type="ORF">GWI33_001011</name>
</gene>
<reference evidence="1" key="1">
    <citation type="submission" date="2020-08" db="EMBL/GenBank/DDBJ databases">
        <title>Genome sequencing and assembly of the red palm weevil Rhynchophorus ferrugineus.</title>
        <authorList>
            <person name="Dias G.B."/>
            <person name="Bergman C.M."/>
            <person name="Manee M."/>
        </authorList>
    </citation>
    <scope>NUCLEOTIDE SEQUENCE</scope>
    <source>
        <strain evidence="1">AA-2017</strain>
        <tissue evidence="1">Whole larva</tissue>
    </source>
</reference>
<proteinExistence type="predicted"/>
<keyword evidence="2" id="KW-1185">Reference proteome</keyword>
<protein>
    <submittedName>
        <fullName evidence="1">Uncharacterized protein</fullName>
    </submittedName>
</protein>
<evidence type="ECO:0000313" key="1">
    <source>
        <dbReference type="EMBL" id="KAF7283294.1"/>
    </source>
</evidence>